<sequence>MADWFHSALKTCTHVCDFSDIKASSQQDFFCCDSMRGKLSEPRKVLLVSCFVSFTGSFYGSNRNVRGQVQLGMQQDDGVVRPIGYIPIGGYLYHDDYGYYQGEKTFNLDIESDYLKPDEDFWKRFTINIVNDKGLDDRCDVKCYVVHTMRIKV</sequence>
<proteinExistence type="inferred from homology"/>
<organismHost>
    <name type="scientific">Vicia faba</name>
    <name type="common">Broad bean</name>
    <name type="synonym">Faba vulgaris</name>
    <dbReference type="NCBI Taxonomy" id="3906"/>
</organismHost>
<evidence type="ECO:0000256" key="1">
    <source>
        <dbReference type="ARBA" id="ARBA00002424"/>
    </source>
</evidence>
<organismHost>
    <name type="scientific">Trifolium subterraneum</name>
    <name type="common">Subterranean clover</name>
    <dbReference type="NCBI Taxonomy" id="3900"/>
</organismHost>
<organismHost>
    <name type="scientific">Trifolium pratense</name>
    <name type="common">Red clover</name>
    <dbReference type="NCBI Taxonomy" id="57577"/>
</organismHost>
<keyword evidence="6" id="KW-1048">Host nucleus</keyword>
<evidence type="ECO:0000256" key="5">
    <source>
        <dbReference type="ARBA" id="ARBA00013900"/>
    </source>
</evidence>
<comment type="subcellular location">
    <subcellularLocation>
        <location evidence="3">Host cytoplasm</location>
    </subcellularLocation>
    <subcellularLocation>
        <location evidence="2">Host nucleus</location>
    </subcellularLocation>
</comment>
<keyword evidence="7" id="KW-1035">Host cytoplasm</keyword>
<dbReference type="KEGG" id="vg:80550057"/>
<reference evidence="8" key="1">
    <citation type="journal article" date="2019" name="Viruses">
        <title>Subterranean Clover Stunt Virus Revisited: Detection of Two Missing Genome Components.</title>
        <authorList>
            <person name="Knierim D."/>
            <person name="Barriere Q."/>
            <person name="Grigoras I."/>
            <person name="Winter S."/>
            <person name="Vetten H.J."/>
            <person name="Schwinghamer M."/>
            <person name="Thomas J."/>
            <person name="Chu P."/>
            <person name="Gronenborn B."/>
            <person name="Timchenko T."/>
        </authorList>
    </citation>
    <scope>NUCLEOTIDE SEQUENCE</scope>
    <source>
        <strain evidence="8">Myall Vale 2534B</strain>
    </source>
</reference>
<dbReference type="GO" id="GO:0030430">
    <property type="term" value="C:host cell cytoplasm"/>
    <property type="evidence" value="ECO:0007669"/>
    <property type="project" value="UniProtKB-SubCell"/>
</dbReference>
<comment type="function">
    <text evidence="1">Putative nuclear shuttle protein.</text>
</comment>
<protein>
    <recommendedName>
        <fullName evidence="5">Putative nuclear shuttle protein</fullName>
    </recommendedName>
</protein>
<keyword evidence="9" id="KW-1185">Reference proteome</keyword>
<evidence type="ECO:0000256" key="4">
    <source>
        <dbReference type="ARBA" id="ARBA00005295"/>
    </source>
</evidence>
<gene>
    <name evidence="8" type="primary">nsp</name>
</gene>
<evidence type="ECO:0000313" key="8">
    <source>
        <dbReference type="EMBL" id="QBC74514.1"/>
    </source>
</evidence>
<dbReference type="GeneID" id="80550057"/>
<comment type="similarity">
    <text evidence="4">Belongs to the nanoviridae nuclear shuttle protein family.</text>
</comment>
<organismHost>
    <name type="scientific">Pisum sativum</name>
    <name type="common">Garden pea</name>
    <name type="synonym">Lathyrus oleraceus</name>
    <dbReference type="NCBI Taxonomy" id="3888"/>
</organismHost>
<dbReference type="GO" id="GO:0042025">
    <property type="term" value="C:host cell nucleus"/>
    <property type="evidence" value="ECO:0007669"/>
    <property type="project" value="UniProtKB-SubCell"/>
</dbReference>
<organismHost>
    <name type="scientific">Medicago lupulina</name>
    <dbReference type="NCBI Taxonomy" id="47085"/>
</organismHost>
<organism evidence="8 9">
    <name type="scientific">Subterranean clover stunt virus</name>
    <name type="common">SCSV</name>
    <dbReference type="NCBI Taxonomy" id="36772"/>
    <lineage>
        <taxon>Viruses</taxon>
        <taxon>Monodnaviria</taxon>
        <taxon>Shotokuvirae</taxon>
        <taxon>Cressdnaviricota</taxon>
        <taxon>Arfiviricetes</taxon>
        <taxon>Mulpavirales</taxon>
        <taxon>Nanoviridae</taxon>
        <taxon>Nanovirus</taxon>
        <taxon>Nanovirus trifolii</taxon>
    </lineage>
</organism>
<evidence type="ECO:0000313" key="9">
    <source>
        <dbReference type="Proteomes" id="UP000676884"/>
    </source>
</evidence>
<organismHost>
    <name type="scientific">Trifolium repens</name>
    <name type="common">Creeping white clover</name>
    <dbReference type="NCBI Taxonomy" id="3899"/>
</organismHost>
<evidence type="ECO:0000256" key="6">
    <source>
        <dbReference type="ARBA" id="ARBA00022562"/>
    </source>
</evidence>
<accession>A0A411K8C9</accession>
<evidence type="ECO:0000256" key="3">
    <source>
        <dbReference type="ARBA" id="ARBA00004192"/>
    </source>
</evidence>
<dbReference type="EMBL" id="MK035732">
    <property type="protein sequence ID" value="QBC74514.1"/>
    <property type="molecule type" value="Genomic_DNA"/>
</dbReference>
<name>A0A411K8C9_SCSV</name>
<dbReference type="RefSeq" id="YP_010839890.1">
    <property type="nucleotide sequence ID" value="NC_078216.1"/>
</dbReference>
<dbReference type="Pfam" id="PF05629">
    <property type="entry name" value="Nanovirus_C8"/>
    <property type="match status" value="1"/>
</dbReference>
<evidence type="ECO:0000256" key="7">
    <source>
        <dbReference type="ARBA" id="ARBA00023200"/>
    </source>
</evidence>
<dbReference type="Proteomes" id="UP000676884">
    <property type="component" value="Genome"/>
</dbReference>
<organismHost>
    <name type="scientific">Trifolium glomeratum</name>
    <dbReference type="NCBI Taxonomy" id="74514"/>
</organismHost>
<evidence type="ECO:0000256" key="2">
    <source>
        <dbReference type="ARBA" id="ARBA00004147"/>
    </source>
</evidence>
<dbReference type="InterPro" id="IPR008706">
    <property type="entry name" value="Nanovirus_C8"/>
</dbReference>
<organismHost>
    <name type="scientific">Wisteria sinensis</name>
    <dbReference type="NCBI Taxonomy" id="20997"/>
</organismHost>
<dbReference type="OrthoDB" id="11534at10239"/>
<organismHost>
    <name type="scientific">Medicago minima</name>
    <dbReference type="NCBI Taxonomy" id="70957"/>
</organismHost>